<keyword evidence="1" id="KW-0812">Transmembrane</keyword>
<sequence length="87" mass="8886">MEPISLSGLVNLGYFAIGLLAVYGVVRYANHSGITGKSFHLATWLDAIADSDAEGRPGPNANRIAMAVVILAMLVAGAVLASAFIGG</sequence>
<proteinExistence type="predicted"/>
<keyword evidence="1" id="KW-1133">Transmembrane helix</keyword>
<keyword evidence="1" id="KW-0472">Membrane</keyword>
<feature type="transmembrane region" description="Helical" evidence="1">
    <location>
        <begin position="64"/>
        <end position="85"/>
    </location>
</feature>
<dbReference type="EMBL" id="EU910852">
    <property type="protein sequence ID" value="ACF98024.1"/>
    <property type="molecule type" value="Genomic_DNA"/>
</dbReference>
<protein>
    <submittedName>
        <fullName evidence="2">Putative hydrophobe/amphiphile efflux-1 HAE1</fullName>
    </submittedName>
</protein>
<feature type="transmembrane region" description="Helical" evidence="1">
    <location>
        <begin position="12"/>
        <end position="29"/>
    </location>
</feature>
<dbReference type="AlphaFoldDB" id="B8R8L8"/>
<reference evidence="2" key="1">
    <citation type="journal article" date="2009" name="Appl. Environ. Microbiol.">
        <title>Characterization of denitrification gene clusters of soil bacteria via a metagenomic approach.</title>
        <authorList>
            <person name="Demaneche S."/>
            <person name="Philippot L."/>
            <person name="David M.M."/>
            <person name="Navarro E."/>
            <person name="Vogel T.M."/>
            <person name="Simonet P."/>
        </authorList>
    </citation>
    <scope>NUCLEOTIDE SEQUENCE</scope>
</reference>
<accession>B8R8L8</accession>
<evidence type="ECO:0000313" key="2">
    <source>
        <dbReference type="EMBL" id="ACF98024.1"/>
    </source>
</evidence>
<name>B8R8L8_9BACT</name>
<evidence type="ECO:0000256" key="1">
    <source>
        <dbReference type="SAM" id="Phobius"/>
    </source>
</evidence>
<organism evidence="2">
    <name type="scientific">uncultured bacterium 878</name>
    <dbReference type="NCBI Taxonomy" id="548895"/>
    <lineage>
        <taxon>Bacteria</taxon>
        <taxon>environmental samples</taxon>
    </lineage>
</organism>